<keyword evidence="1" id="KW-0472">Membrane</keyword>
<keyword evidence="1" id="KW-0812">Transmembrane</keyword>
<organism evidence="2 3">
    <name type="scientific">Aureliella helgolandensis</name>
    <dbReference type="NCBI Taxonomy" id="2527968"/>
    <lineage>
        <taxon>Bacteria</taxon>
        <taxon>Pseudomonadati</taxon>
        <taxon>Planctomycetota</taxon>
        <taxon>Planctomycetia</taxon>
        <taxon>Pirellulales</taxon>
        <taxon>Pirellulaceae</taxon>
        <taxon>Aureliella</taxon>
    </lineage>
</organism>
<protein>
    <submittedName>
        <fullName evidence="2">Uncharacterized protein</fullName>
    </submittedName>
</protein>
<keyword evidence="3" id="KW-1185">Reference proteome</keyword>
<keyword evidence="1" id="KW-1133">Transmembrane helix</keyword>
<evidence type="ECO:0000313" key="3">
    <source>
        <dbReference type="Proteomes" id="UP000318017"/>
    </source>
</evidence>
<accession>A0A518GAQ8</accession>
<dbReference type="PROSITE" id="PS51257">
    <property type="entry name" value="PROKAR_LIPOPROTEIN"/>
    <property type="match status" value="1"/>
</dbReference>
<evidence type="ECO:0000313" key="2">
    <source>
        <dbReference type="EMBL" id="QDV25653.1"/>
    </source>
</evidence>
<feature type="transmembrane region" description="Helical" evidence="1">
    <location>
        <begin position="13"/>
        <end position="34"/>
    </location>
</feature>
<proteinExistence type="predicted"/>
<dbReference type="EMBL" id="CP036298">
    <property type="protein sequence ID" value="QDV25653.1"/>
    <property type="molecule type" value="Genomic_DNA"/>
</dbReference>
<name>A0A518GAQ8_9BACT</name>
<dbReference type="Proteomes" id="UP000318017">
    <property type="component" value="Chromosome"/>
</dbReference>
<sequence length="143" mass="15824">MACNLSRNMKRELVLELLFCLTGGGLLLACSFGLSRLQTPDWSSDGELAEDSRRSIARWAKVQHWVRWLNNWLIAVIGVLIATAGLVPHGQGWMLLWCAIVVMLLGCILLAMLDACSSWAGYRRALPEAARRTLGTEQQDPAS</sequence>
<gene>
    <name evidence="2" type="ORF">Q31a_39790</name>
</gene>
<feature type="transmembrane region" description="Helical" evidence="1">
    <location>
        <begin position="93"/>
        <end position="113"/>
    </location>
</feature>
<reference evidence="2 3" key="1">
    <citation type="submission" date="2019-02" db="EMBL/GenBank/DDBJ databases">
        <title>Deep-cultivation of Planctomycetes and their phenomic and genomic characterization uncovers novel biology.</title>
        <authorList>
            <person name="Wiegand S."/>
            <person name="Jogler M."/>
            <person name="Boedeker C."/>
            <person name="Pinto D."/>
            <person name="Vollmers J."/>
            <person name="Rivas-Marin E."/>
            <person name="Kohn T."/>
            <person name="Peeters S.H."/>
            <person name="Heuer A."/>
            <person name="Rast P."/>
            <person name="Oberbeckmann S."/>
            <person name="Bunk B."/>
            <person name="Jeske O."/>
            <person name="Meyerdierks A."/>
            <person name="Storesund J.E."/>
            <person name="Kallscheuer N."/>
            <person name="Luecker S."/>
            <person name="Lage O.M."/>
            <person name="Pohl T."/>
            <person name="Merkel B.J."/>
            <person name="Hornburger P."/>
            <person name="Mueller R.-W."/>
            <person name="Bruemmer F."/>
            <person name="Labrenz M."/>
            <person name="Spormann A.M."/>
            <person name="Op den Camp H."/>
            <person name="Overmann J."/>
            <person name="Amann R."/>
            <person name="Jetten M.S.M."/>
            <person name="Mascher T."/>
            <person name="Medema M.H."/>
            <person name="Devos D.P."/>
            <person name="Kaster A.-K."/>
            <person name="Ovreas L."/>
            <person name="Rohde M."/>
            <person name="Galperin M.Y."/>
            <person name="Jogler C."/>
        </authorList>
    </citation>
    <scope>NUCLEOTIDE SEQUENCE [LARGE SCALE GENOMIC DNA]</scope>
    <source>
        <strain evidence="2 3">Q31a</strain>
    </source>
</reference>
<feature type="transmembrane region" description="Helical" evidence="1">
    <location>
        <begin position="68"/>
        <end position="87"/>
    </location>
</feature>
<dbReference type="KEGG" id="ahel:Q31a_39790"/>
<evidence type="ECO:0000256" key="1">
    <source>
        <dbReference type="SAM" id="Phobius"/>
    </source>
</evidence>
<dbReference type="AlphaFoldDB" id="A0A518GAQ8"/>